<dbReference type="RefSeq" id="WP_007106029.1">
    <property type="nucleotide sequence ID" value="NZ_BAER01000097.1"/>
</dbReference>
<dbReference type="GO" id="GO:0004252">
    <property type="term" value="F:serine-type endopeptidase activity"/>
    <property type="evidence" value="ECO:0007669"/>
    <property type="project" value="InterPro"/>
</dbReference>
<feature type="transmembrane region" description="Helical" evidence="5">
    <location>
        <begin position="170"/>
        <end position="188"/>
    </location>
</feature>
<feature type="transmembrane region" description="Helical" evidence="5">
    <location>
        <begin position="20"/>
        <end position="38"/>
    </location>
</feature>
<keyword evidence="2 5" id="KW-0812">Transmembrane</keyword>
<feature type="transmembrane region" description="Helical" evidence="5">
    <location>
        <begin position="68"/>
        <end position="86"/>
    </location>
</feature>
<accession>K6ZZV2</accession>
<evidence type="ECO:0000256" key="4">
    <source>
        <dbReference type="ARBA" id="ARBA00023136"/>
    </source>
</evidence>
<feature type="transmembrane region" description="Helical" evidence="5">
    <location>
        <begin position="118"/>
        <end position="137"/>
    </location>
</feature>
<keyword evidence="8" id="KW-1185">Reference proteome</keyword>
<dbReference type="InterPro" id="IPR022764">
    <property type="entry name" value="Peptidase_S54_rhomboid_dom"/>
</dbReference>
<evidence type="ECO:0000313" key="7">
    <source>
        <dbReference type="EMBL" id="GAC34263.1"/>
    </source>
</evidence>
<dbReference type="AlphaFoldDB" id="K6ZZV2"/>
<dbReference type="OrthoDB" id="465874at2"/>
<keyword evidence="4 5" id="KW-0472">Membrane</keyword>
<feature type="transmembrane region" description="Helical" evidence="5">
    <location>
        <begin position="144"/>
        <end position="164"/>
    </location>
</feature>
<evidence type="ECO:0000313" key="8">
    <source>
        <dbReference type="Proteomes" id="UP000006322"/>
    </source>
</evidence>
<dbReference type="InterPro" id="IPR035952">
    <property type="entry name" value="Rhomboid-like_sf"/>
</dbReference>
<keyword evidence="3 5" id="KW-1133">Transmembrane helix</keyword>
<feature type="domain" description="Peptidase S54 rhomboid" evidence="6">
    <location>
        <begin position="58"/>
        <end position="186"/>
    </location>
</feature>
<reference evidence="8" key="1">
    <citation type="journal article" date="2014" name="Environ. Microbiol.">
        <title>Comparative genomics of the marine bacterial genus Glaciecola reveals the high degree of genomic diversity and genomic characteristic for cold adaptation.</title>
        <authorList>
            <person name="Qin Q.L."/>
            <person name="Xie B.B."/>
            <person name="Yu Y."/>
            <person name="Shu Y.L."/>
            <person name="Rong J.C."/>
            <person name="Zhang Y.J."/>
            <person name="Zhao D.L."/>
            <person name="Chen X.L."/>
            <person name="Zhang X.Y."/>
            <person name="Chen B."/>
            <person name="Zhou B.C."/>
            <person name="Zhang Y.Z."/>
        </authorList>
    </citation>
    <scope>NUCLEOTIDE SEQUENCE [LARGE SCALE GENOMIC DNA]</scope>
    <source>
        <strain evidence="8">LMG 21857</strain>
    </source>
</reference>
<evidence type="ECO:0000256" key="2">
    <source>
        <dbReference type="ARBA" id="ARBA00022692"/>
    </source>
</evidence>
<dbReference type="Pfam" id="PF01694">
    <property type="entry name" value="Rhomboid"/>
    <property type="match status" value="1"/>
</dbReference>
<feature type="transmembrane region" description="Helical" evidence="5">
    <location>
        <begin position="93"/>
        <end position="112"/>
    </location>
</feature>
<organism evidence="7 8">
    <name type="scientific">Paraglaciecola polaris LMG 21857</name>
    <dbReference type="NCBI Taxonomy" id="1129793"/>
    <lineage>
        <taxon>Bacteria</taxon>
        <taxon>Pseudomonadati</taxon>
        <taxon>Pseudomonadota</taxon>
        <taxon>Gammaproteobacteria</taxon>
        <taxon>Alteromonadales</taxon>
        <taxon>Alteromonadaceae</taxon>
        <taxon>Paraglaciecola</taxon>
    </lineage>
</organism>
<dbReference type="SUPFAM" id="SSF144091">
    <property type="entry name" value="Rhomboid-like"/>
    <property type="match status" value="1"/>
</dbReference>
<sequence>MNSKTISSRSSSRLSQQLKIVSCIFILVTAIEVINLLTGRMLNQFGNIPRYVPGLIGVVLGPFLHGSFSHYLSNIVPLCVLSFLMLQYGNKRFFAVTLFCIILTGLLVWLFGRSASHIGMSSVIYSYFGFLLLAGFLSRKFSLIAISLLVGFFYGGLIFGVLPARTFVSWEGHLFGFISGLIAARLWAKNVRL</sequence>
<dbReference type="GO" id="GO:0016020">
    <property type="term" value="C:membrane"/>
    <property type="evidence" value="ECO:0007669"/>
    <property type="project" value="UniProtKB-SubCell"/>
</dbReference>
<dbReference type="Proteomes" id="UP000006322">
    <property type="component" value="Unassembled WGS sequence"/>
</dbReference>
<dbReference type="STRING" id="1129793.GPLA_3374"/>
<proteinExistence type="predicted"/>
<evidence type="ECO:0000259" key="6">
    <source>
        <dbReference type="Pfam" id="PF01694"/>
    </source>
</evidence>
<protein>
    <submittedName>
        <fullName evidence="7">Peptidase, S54 (Rhomboid) family</fullName>
    </submittedName>
</protein>
<evidence type="ECO:0000256" key="3">
    <source>
        <dbReference type="ARBA" id="ARBA00022989"/>
    </source>
</evidence>
<evidence type="ECO:0000256" key="5">
    <source>
        <dbReference type="SAM" id="Phobius"/>
    </source>
</evidence>
<evidence type="ECO:0000256" key="1">
    <source>
        <dbReference type="ARBA" id="ARBA00004141"/>
    </source>
</evidence>
<dbReference type="EMBL" id="BAER01000097">
    <property type="protein sequence ID" value="GAC34263.1"/>
    <property type="molecule type" value="Genomic_DNA"/>
</dbReference>
<comment type="caution">
    <text evidence="7">The sequence shown here is derived from an EMBL/GenBank/DDBJ whole genome shotgun (WGS) entry which is preliminary data.</text>
</comment>
<comment type="subcellular location">
    <subcellularLocation>
        <location evidence="1">Membrane</location>
        <topology evidence="1">Multi-pass membrane protein</topology>
    </subcellularLocation>
</comment>
<dbReference type="Gene3D" id="1.20.1540.10">
    <property type="entry name" value="Rhomboid-like"/>
    <property type="match status" value="1"/>
</dbReference>
<gene>
    <name evidence="7" type="ORF">GPLA_3374</name>
</gene>
<name>K6ZZV2_9ALTE</name>